<dbReference type="HOGENOM" id="CLU_126668_0_0_1"/>
<name>A0A067SC61_GALM3</name>
<keyword evidence="1" id="KW-0472">Membrane</keyword>
<organism evidence="2 3">
    <name type="scientific">Galerina marginata (strain CBS 339.88)</name>
    <dbReference type="NCBI Taxonomy" id="685588"/>
    <lineage>
        <taxon>Eukaryota</taxon>
        <taxon>Fungi</taxon>
        <taxon>Dikarya</taxon>
        <taxon>Basidiomycota</taxon>
        <taxon>Agaricomycotina</taxon>
        <taxon>Agaricomycetes</taxon>
        <taxon>Agaricomycetidae</taxon>
        <taxon>Agaricales</taxon>
        <taxon>Agaricineae</taxon>
        <taxon>Strophariaceae</taxon>
        <taxon>Galerina</taxon>
    </lineage>
</organism>
<dbReference type="EMBL" id="KL142414">
    <property type="protein sequence ID" value="KDR67567.1"/>
    <property type="molecule type" value="Genomic_DNA"/>
</dbReference>
<keyword evidence="1" id="KW-0812">Transmembrane</keyword>
<dbReference type="Proteomes" id="UP000027222">
    <property type="component" value="Unassembled WGS sequence"/>
</dbReference>
<keyword evidence="1" id="KW-1133">Transmembrane helix</keyword>
<evidence type="ECO:0000256" key="1">
    <source>
        <dbReference type="SAM" id="Phobius"/>
    </source>
</evidence>
<feature type="transmembrane region" description="Helical" evidence="1">
    <location>
        <begin position="93"/>
        <end position="111"/>
    </location>
</feature>
<proteinExistence type="predicted"/>
<gene>
    <name evidence="2" type="ORF">GALMADRAFT_1081729</name>
</gene>
<evidence type="ECO:0000313" key="3">
    <source>
        <dbReference type="Proteomes" id="UP000027222"/>
    </source>
</evidence>
<keyword evidence="3" id="KW-1185">Reference proteome</keyword>
<protein>
    <submittedName>
        <fullName evidence="2">Uncharacterized protein</fullName>
    </submittedName>
</protein>
<dbReference type="OrthoDB" id="3014299at2759"/>
<evidence type="ECO:0000313" key="2">
    <source>
        <dbReference type="EMBL" id="KDR67567.1"/>
    </source>
</evidence>
<feature type="transmembrane region" description="Helical" evidence="1">
    <location>
        <begin position="153"/>
        <end position="173"/>
    </location>
</feature>
<dbReference type="AlphaFoldDB" id="A0A067SC61"/>
<sequence>MEDLEAGWFALWQSIEKKLEKTGRKVGDITAPMSLAHAAACPDFRFDLQQLKMLFYPVLLPWPILLHAMGLTTLGCTMLFAKPTEQAPEDISMLGVATIALGMSYISTSYMPMEENQFLHASAPVRLLLALLAGLKWVTITRGDARLYKKRNALLGVLLYDGLGGFVLGWYLGTFSGKVASYR</sequence>
<feature type="transmembrane region" description="Helical" evidence="1">
    <location>
        <begin position="60"/>
        <end position="81"/>
    </location>
</feature>
<accession>A0A067SC61</accession>
<feature type="transmembrane region" description="Helical" evidence="1">
    <location>
        <begin position="123"/>
        <end position="141"/>
    </location>
</feature>
<reference evidence="3" key="1">
    <citation type="journal article" date="2014" name="Proc. Natl. Acad. Sci. U.S.A.">
        <title>Extensive sampling of basidiomycete genomes demonstrates inadequacy of the white-rot/brown-rot paradigm for wood decay fungi.</title>
        <authorList>
            <person name="Riley R."/>
            <person name="Salamov A.A."/>
            <person name="Brown D.W."/>
            <person name="Nagy L.G."/>
            <person name="Floudas D."/>
            <person name="Held B.W."/>
            <person name="Levasseur A."/>
            <person name="Lombard V."/>
            <person name="Morin E."/>
            <person name="Otillar R."/>
            <person name="Lindquist E.A."/>
            <person name="Sun H."/>
            <person name="LaButti K.M."/>
            <person name="Schmutz J."/>
            <person name="Jabbour D."/>
            <person name="Luo H."/>
            <person name="Baker S.E."/>
            <person name="Pisabarro A.G."/>
            <person name="Walton J.D."/>
            <person name="Blanchette R.A."/>
            <person name="Henrissat B."/>
            <person name="Martin F."/>
            <person name="Cullen D."/>
            <person name="Hibbett D.S."/>
            <person name="Grigoriev I.V."/>
        </authorList>
    </citation>
    <scope>NUCLEOTIDE SEQUENCE [LARGE SCALE GENOMIC DNA]</scope>
    <source>
        <strain evidence="3">CBS 339.88</strain>
    </source>
</reference>